<organism evidence="2 3">
    <name type="scientific">Eubacterium aggregans</name>
    <dbReference type="NCBI Taxonomy" id="81409"/>
    <lineage>
        <taxon>Bacteria</taxon>
        <taxon>Bacillati</taxon>
        <taxon>Bacillota</taxon>
        <taxon>Clostridia</taxon>
        <taxon>Eubacteriales</taxon>
        <taxon>Eubacteriaceae</taxon>
        <taxon>Eubacterium</taxon>
    </lineage>
</organism>
<dbReference type="Proteomes" id="UP000199394">
    <property type="component" value="Unassembled WGS sequence"/>
</dbReference>
<dbReference type="EMBL" id="FNRK01000008">
    <property type="protein sequence ID" value="SEA35121.1"/>
    <property type="molecule type" value="Genomic_DNA"/>
</dbReference>
<dbReference type="NCBIfam" id="TIGR02532">
    <property type="entry name" value="IV_pilin_GFxxxE"/>
    <property type="match status" value="1"/>
</dbReference>
<reference evidence="2 3" key="1">
    <citation type="submission" date="2016-10" db="EMBL/GenBank/DDBJ databases">
        <authorList>
            <person name="de Groot N.N."/>
        </authorList>
    </citation>
    <scope>NUCLEOTIDE SEQUENCE [LARGE SCALE GENOMIC DNA]</scope>
    <source>
        <strain evidence="2 3">SR12</strain>
    </source>
</reference>
<dbReference type="STRING" id="81409.SAMN04515656_10868"/>
<evidence type="ECO:0000313" key="3">
    <source>
        <dbReference type="Proteomes" id="UP000199394"/>
    </source>
</evidence>
<evidence type="ECO:0000313" key="2">
    <source>
        <dbReference type="EMBL" id="SEA35121.1"/>
    </source>
</evidence>
<dbReference type="AlphaFoldDB" id="A0A1H4AHA1"/>
<keyword evidence="3" id="KW-1185">Reference proteome</keyword>
<keyword evidence="1" id="KW-0812">Transmembrane</keyword>
<sequence length="366" mass="41125">MEAVMRKLRENRGMTLIEVTVALVLFVFVFMILLYGINSALKVMGNAQAINNTTQSNVSKLESLGSSLEAEGAILTDLGDKLTIDGKAIAGTFKVATTKKSNDQTDLSLTLFQPKTPRNTPPLPSVMPTPVPSDDKIVVVPSYESKKAYYSPDEGKSFFSNSGEIQTWLFDHNPGWSAFYYERYGALRKGVTTQSYFTNQNSNNPPFEYLQQLFFINEEPFKFQGGGTGSGSYQFHLNFLYVGDNVKNTVTHVKFSLQTGDVNSRHYVSSLKIIPYDAGKPTIMYLPKPWELRADPEDITVYNPPNTPPTINPVELPAGFYEFPEGETVDILQAVYDEDKRNKILSYHKKFSEVQERLNELEITVQ</sequence>
<proteinExistence type="predicted"/>
<gene>
    <name evidence="2" type="ORF">SAMN04515656_10868</name>
</gene>
<feature type="transmembrane region" description="Helical" evidence="1">
    <location>
        <begin position="15"/>
        <end position="37"/>
    </location>
</feature>
<name>A0A1H4AHA1_9FIRM</name>
<protein>
    <submittedName>
        <fullName evidence="2">Prepilin-type N-terminal cleavage/methylation domain-containing protein</fullName>
    </submittedName>
</protein>
<keyword evidence="1" id="KW-0472">Membrane</keyword>
<keyword evidence="1" id="KW-1133">Transmembrane helix</keyword>
<accession>A0A1H4AHA1</accession>
<dbReference type="OrthoDB" id="9945822at2"/>
<evidence type="ECO:0000256" key="1">
    <source>
        <dbReference type="SAM" id="Phobius"/>
    </source>
</evidence>
<dbReference type="InterPro" id="IPR012902">
    <property type="entry name" value="N_methyl_site"/>
</dbReference>
<dbReference type="PROSITE" id="PS00409">
    <property type="entry name" value="PROKAR_NTER_METHYL"/>
    <property type="match status" value="1"/>
</dbReference>
<dbReference type="RefSeq" id="WP_090306472.1">
    <property type="nucleotide sequence ID" value="NZ_JAYFOI010000001.1"/>
</dbReference>